<name>A0A109ILC9_9ACTN</name>
<accession>A0A109ILC9</accession>
<sequence>MLIRFEVSNYRSIAEGVELSMVAVDRDREAARDAPRLGESLLTRAAIYGPNASGKSNVVAALAWLRHAVENSLRLWEDRIPLEPFAFGPTQGGCSEFVIETTVDGVRFEYVVELDAHHISYEGLFHYPERKRRRIFEREGSELKLQRGLGALSGTRELLTERTLALSAARRFDEPLVTNFAREVLNIQVLGQLPHLSRAGGIFPWWGSYHHKTDTFLWFDGLENDQQLLVPFVGKGEAAAGDEGRDWSTLSGRQQALALLRLADLGIEDVVIDRQEFVSTDGGTVTQRRLRLLHRSGNESAPLDFAAESEGTKTWFGLIGTVLTALRAGSIVIFDELDASLHPTLSAELLRVFQSPVTNPHGAQLIFTSHDTSLLNHLNRDEVWLTEKQPDGSTRLGALAEFAGERVRKSQNLESAYLHGRFGALPQVDQTEFLRALGLIG</sequence>
<dbReference type="PANTHER" id="PTHR40396:SF1">
    <property type="entry name" value="ATPASE AAA-TYPE CORE DOMAIN-CONTAINING PROTEIN"/>
    <property type="match status" value="1"/>
</dbReference>
<dbReference type="InterPro" id="IPR003959">
    <property type="entry name" value="ATPase_AAA_core"/>
</dbReference>
<feature type="domain" description="ATPase AAA-type core" evidence="1">
    <location>
        <begin position="273"/>
        <end position="376"/>
    </location>
</feature>
<dbReference type="EMBL" id="LT607752">
    <property type="protein sequence ID" value="SCG69951.1"/>
    <property type="molecule type" value="Genomic_DNA"/>
</dbReference>
<dbReference type="AlphaFoldDB" id="A0A109ILC9"/>
<dbReference type="CDD" id="cd00267">
    <property type="entry name" value="ABC_ATPase"/>
    <property type="match status" value="1"/>
</dbReference>
<organism evidence="2 3">
    <name type="scientific">Micromonospora rifamycinica</name>
    <dbReference type="NCBI Taxonomy" id="291594"/>
    <lineage>
        <taxon>Bacteria</taxon>
        <taxon>Bacillati</taxon>
        <taxon>Actinomycetota</taxon>
        <taxon>Actinomycetes</taxon>
        <taxon>Micromonosporales</taxon>
        <taxon>Micromonosporaceae</taxon>
        <taxon>Micromonospora</taxon>
    </lineage>
</organism>
<feature type="domain" description="ATPase AAA-type core" evidence="1">
    <location>
        <begin position="45"/>
        <end position="143"/>
    </location>
</feature>
<proteinExistence type="predicted"/>
<dbReference type="PANTHER" id="PTHR40396">
    <property type="entry name" value="ATPASE-LIKE PROTEIN"/>
    <property type="match status" value="1"/>
</dbReference>
<dbReference type="Gene3D" id="3.40.50.300">
    <property type="entry name" value="P-loop containing nucleotide triphosphate hydrolases"/>
    <property type="match status" value="1"/>
</dbReference>
<dbReference type="Pfam" id="PF13304">
    <property type="entry name" value="AAA_21"/>
    <property type="match status" value="2"/>
</dbReference>
<keyword evidence="3" id="KW-1185">Reference proteome</keyword>
<gene>
    <name evidence="2" type="ORF">GA0070623_3476</name>
</gene>
<dbReference type="GO" id="GO:0005524">
    <property type="term" value="F:ATP binding"/>
    <property type="evidence" value="ECO:0007669"/>
    <property type="project" value="InterPro"/>
</dbReference>
<dbReference type="RefSeq" id="WP_067306483.1">
    <property type="nucleotide sequence ID" value="NZ_LRMV01000042.1"/>
</dbReference>
<evidence type="ECO:0000313" key="2">
    <source>
        <dbReference type="EMBL" id="SCG69951.1"/>
    </source>
</evidence>
<reference evidence="3" key="1">
    <citation type="submission" date="2016-06" db="EMBL/GenBank/DDBJ databases">
        <authorList>
            <person name="Varghese N."/>
            <person name="Submissions Spin"/>
        </authorList>
    </citation>
    <scope>NUCLEOTIDE SEQUENCE [LARGE SCALE GENOMIC DNA]</scope>
    <source>
        <strain evidence="3">DSM 44983</strain>
    </source>
</reference>
<dbReference type="GO" id="GO:0016887">
    <property type="term" value="F:ATP hydrolysis activity"/>
    <property type="evidence" value="ECO:0007669"/>
    <property type="project" value="InterPro"/>
</dbReference>
<protein>
    <recommendedName>
        <fullName evidence="1">ATPase AAA-type core domain-containing protein</fullName>
    </recommendedName>
</protein>
<dbReference type="InterPro" id="IPR027417">
    <property type="entry name" value="P-loop_NTPase"/>
</dbReference>
<dbReference type="OrthoDB" id="9809324at2"/>
<evidence type="ECO:0000259" key="1">
    <source>
        <dbReference type="Pfam" id="PF13304"/>
    </source>
</evidence>
<evidence type="ECO:0000313" key="3">
    <source>
        <dbReference type="Proteomes" id="UP000198226"/>
    </source>
</evidence>
<dbReference type="SUPFAM" id="SSF52540">
    <property type="entry name" value="P-loop containing nucleoside triphosphate hydrolases"/>
    <property type="match status" value="1"/>
</dbReference>
<dbReference type="Proteomes" id="UP000198226">
    <property type="component" value="Chromosome I"/>
</dbReference>